<organism evidence="1 2">
    <name type="scientific">Rhizophlyctis rosea</name>
    <dbReference type="NCBI Taxonomy" id="64517"/>
    <lineage>
        <taxon>Eukaryota</taxon>
        <taxon>Fungi</taxon>
        <taxon>Fungi incertae sedis</taxon>
        <taxon>Chytridiomycota</taxon>
        <taxon>Chytridiomycota incertae sedis</taxon>
        <taxon>Chytridiomycetes</taxon>
        <taxon>Rhizophlyctidales</taxon>
        <taxon>Rhizophlyctidaceae</taxon>
        <taxon>Rhizophlyctis</taxon>
    </lineage>
</organism>
<proteinExistence type="predicted"/>
<name>A0AAD5SEI5_9FUNG</name>
<dbReference type="PANTHER" id="PTHR32085">
    <property type="entry name" value="PROTEIN CSF1"/>
    <property type="match status" value="1"/>
</dbReference>
<accession>A0AAD5SEI5</accession>
<dbReference type="AlphaFoldDB" id="A0AAD5SEI5"/>
<dbReference type="PANTHER" id="PTHR32085:SF3">
    <property type="entry name" value="PROTEIN CSF1"/>
    <property type="match status" value="1"/>
</dbReference>
<comment type="caution">
    <text evidence="1">The sequence shown here is derived from an EMBL/GenBank/DDBJ whole genome shotgun (WGS) entry which is preliminary data.</text>
</comment>
<evidence type="ECO:0000313" key="2">
    <source>
        <dbReference type="Proteomes" id="UP001212841"/>
    </source>
</evidence>
<evidence type="ECO:0000313" key="1">
    <source>
        <dbReference type="EMBL" id="KAJ3047639.1"/>
    </source>
</evidence>
<protein>
    <submittedName>
        <fullName evidence="1">Uncharacterized protein</fullName>
    </submittedName>
</protein>
<dbReference type="EMBL" id="JADGJD010000925">
    <property type="protein sequence ID" value="KAJ3047639.1"/>
    <property type="molecule type" value="Genomic_DNA"/>
</dbReference>
<dbReference type="InterPro" id="IPR029636">
    <property type="entry name" value="Csf1"/>
</dbReference>
<gene>
    <name evidence="1" type="ORF">HK097_011350</name>
</gene>
<dbReference type="Proteomes" id="UP001212841">
    <property type="component" value="Unassembled WGS sequence"/>
</dbReference>
<dbReference type="GO" id="GO:0006113">
    <property type="term" value="P:fermentation"/>
    <property type="evidence" value="ECO:0007669"/>
    <property type="project" value="InterPro"/>
</dbReference>
<sequence>MAGLTFPDIPLPFGNFDPTSPAAAPRHDYHFQGHITFRYWLNNVRTEADGGNDNAKNKPCRINLHLDGFEWFIYNHTPAYDAVEAILRQNGLSPTDTDAGAGASSDAFSVRMAEEATENAAKVSSADKDRLFRRFLPISVEGTQGAIMLGNPDLPTIVTLSYKQASGVYEVVKPRSQHDYYRTNLSLTLQKAKLLFGTNVDYREPTLNQAARLRSQRQTTRYQRLFSKVHPSNSLRNRNTDTAEDEIPLNLRHQSSGSLNTSFQWAGLARYRMANVPVVKRRVLYEEYGRVKGVVECGVLGI</sequence>
<dbReference type="GO" id="GO:0016020">
    <property type="term" value="C:membrane"/>
    <property type="evidence" value="ECO:0007669"/>
    <property type="project" value="InterPro"/>
</dbReference>
<feature type="non-terminal residue" evidence="1">
    <location>
        <position position="302"/>
    </location>
</feature>
<reference evidence="1" key="1">
    <citation type="submission" date="2020-05" db="EMBL/GenBank/DDBJ databases">
        <title>Phylogenomic resolution of chytrid fungi.</title>
        <authorList>
            <person name="Stajich J.E."/>
            <person name="Amses K."/>
            <person name="Simmons R."/>
            <person name="Seto K."/>
            <person name="Myers J."/>
            <person name="Bonds A."/>
            <person name="Quandt C.A."/>
            <person name="Barry K."/>
            <person name="Liu P."/>
            <person name="Grigoriev I."/>
            <person name="Longcore J.E."/>
            <person name="James T.Y."/>
        </authorList>
    </citation>
    <scope>NUCLEOTIDE SEQUENCE</scope>
    <source>
        <strain evidence="1">JEL0318</strain>
    </source>
</reference>
<keyword evidence="2" id="KW-1185">Reference proteome</keyword>